<evidence type="ECO:0000259" key="1">
    <source>
        <dbReference type="Pfam" id="PF07883"/>
    </source>
</evidence>
<dbReference type="InterPro" id="IPR011051">
    <property type="entry name" value="RmlC_Cupin_sf"/>
</dbReference>
<dbReference type="OrthoDB" id="882143at2"/>
<dbReference type="Pfam" id="PF07883">
    <property type="entry name" value="Cupin_2"/>
    <property type="match status" value="1"/>
</dbReference>
<evidence type="ECO:0000313" key="3">
    <source>
        <dbReference type="Proteomes" id="UP000319004"/>
    </source>
</evidence>
<gene>
    <name evidence="2" type="ORF">Enr13x_01650</name>
</gene>
<dbReference type="InterPro" id="IPR014710">
    <property type="entry name" value="RmlC-like_jellyroll"/>
</dbReference>
<sequence>MDIPQVTPQRDVKTGDMGQVYLASGKQVALRRWSEDAGGFSEVRSRDYEIVGYVIDGLLEIDLDGETAKLGSGDSWLVPEGAPHRYRVIDPVVAIEATCPPARFNDRDQPA</sequence>
<dbReference type="SUPFAM" id="SSF51182">
    <property type="entry name" value="RmlC-like cupins"/>
    <property type="match status" value="1"/>
</dbReference>
<feature type="domain" description="Cupin type-2" evidence="1">
    <location>
        <begin position="39"/>
        <end position="93"/>
    </location>
</feature>
<dbReference type="RefSeq" id="WP_145384208.1">
    <property type="nucleotide sequence ID" value="NZ_CP037423.1"/>
</dbReference>
<dbReference type="KEGG" id="snep:Enr13x_01650"/>
<reference evidence="2 3" key="1">
    <citation type="submission" date="2019-03" db="EMBL/GenBank/DDBJ databases">
        <title>Deep-cultivation of Planctomycetes and their phenomic and genomic characterization uncovers novel biology.</title>
        <authorList>
            <person name="Wiegand S."/>
            <person name="Jogler M."/>
            <person name="Boedeker C."/>
            <person name="Pinto D."/>
            <person name="Vollmers J."/>
            <person name="Rivas-Marin E."/>
            <person name="Kohn T."/>
            <person name="Peeters S.H."/>
            <person name="Heuer A."/>
            <person name="Rast P."/>
            <person name="Oberbeckmann S."/>
            <person name="Bunk B."/>
            <person name="Jeske O."/>
            <person name="Meyerdierks A."/>
            <person name="Storesund J.E."/>
            <person name="Kallscheuer N."/>
            <person name="Luecker S."/>
            <person name="Lage O.M."/>
            <person name="Pohl T."/>
            <person name="Merkel B.J."/>
            <person name="Hornburger P."/>
            <person name="Mueller R.-W."/>
            <person name="Bruemmer F."/>
            <person name="Labrenz M."/>
            <person name="Spormann A.M."/>
            <person name="Op den Camp H."/>
            <person name="Overmann J."/>
            <person name="Amann R."/>
            <person name="Jetten M.S.M."/>
            <person name="Mascher T."/>
            <person name="Medema M.H."/>
            <person name="Devos D.P."/>
            <person name="Kaster A.-K."/>
            <person name="Ovreas L."/>
            <person name="Rohde M."/>
            <person name="Galperin M.Y."/>
            <person name="Jogler C."/>
        </authorList>
    </citation>
    <scope>NUCLEOTIDE SEQUENCE [LARGE SCALE GENOMIC DNA]</scope>
    <source>
        <strain evidence="2 3">Enr13</strain>
    </source>
</reference>
<organism evidence="2 3">
    <name type="scientific">Stieleria neptunia</name>
    <dbReference type="NCBI Taxonomy" id="2527979"/>
    <lineage>
        <taxon>Bacteria</taxon>
        <taxon>Pseudomonadati</taxon>
        <taxon>Planctomycetota</taxon>
        <taxon>Planctomycetia</taxon>
        <taxon>Pirellulales</taxon>
        <taxon>Pirellulaceae</taxon>
        <taxon>Stieleria</taxon>
    </lineage>
</organism>
<dbReference type="InterPro" id="IPR013096">
    <property type="entry name" value="Cupin_2"/>
</dbReference>
<dbReference type="Proteomes" id="UP000319004">
    <property type="component" value="Chromosome"/>
</dbReference>
<proteinExistence type="predicted"/>
<dbReference type="EMBL" id="CP037423">
    <property type="protein sequence ID" value="QDV40359.1"/>
    <property type="molecule type" value="Genomic_DNA"/>
</dbReference>
<keyword evidence="3" id="KW-1185">Reference proteome</keyword>
<dbReference type="AlphaFoldDB" id="A0A518HHS7"/>
<name>A0A518HHS7_9BACT</name>
<evidence type="ECO:0000313" key="2">
    <source>
        <dbReference type="EMBL" id="QDV40359.1"/>
    </source>
</evidence>
<dbReference type="Gene3D" id="2.60.120.10">
    <property type="entry name" value="Jelly Rolls"/>
    <property type="match status" value="1"/>
</dbReference>
<protein>
    <submittedName>
        <fullName evidence="2">Cupin domain protein</fullName>
    </submittedName>
</protein>
<accession>A0A518HHS7</accession>